<gene>
    <name evidence="1" type="ORF">X560_1611</name>
</gene>
<dbReference type="OrthoDB" id="2680625at2"/>
<dbReference type="EMBL" id="AZHO01000013">
    <property type="protein sequence ID" value="KMT59898.1"/>
    <property type="molecule type" value="Genomic_DNA"/>
</dbReference>
<proteinExistence type="predicted"/>
<evidence type="ECO:0000313" key="1">
    <source>
        <dbReference type="EMBL" id="KMT59898.1"/>
    </source>
</evidence>
<name>A0A0J8GGN5_9LIST</name>
<comment type="caution">
    <text evidence="1">The sequence shown here is derived from an EMBL/GenBank/DDBJ whole genome shotgun (WGS) entry which is preliminary data.</text>
</comment>
<evidence type="ECO:0000313" key="2">
    <source>
        <dbReference type="Proteomes" id="UP000052258"/>
    </source>
</evidence>
<keyword evidence="2" id="KW-1185">Reference proteome</keyword>
<dbReference type="RefSeq" id="WP_007475510.1">
    <property type="nucleotide sequence ID" value="NZ_KQ130614.1"/>
</dbReference>
<organism evidence="1 2">
    <name type="scientific">Listeria fleischmannii 1991</name>
    <dbReference type="NCBI Taxonomy" id="1430899"/>
    <lineage>
        <taxon>Bacteria</taxon>
        <taxon>Bacillati</taxon>
        <taxon>Bacillota</taxon>
        <taxon>Bacilli</taxon>
        <taxon>Bacillales</taxon>
        <taxon>Listeriaceae</taxon>
        <taxon>Listeria</taxon>
    </lineage>
</organism>
<accession>A0A0J8GGN5</accession>
<reference evidence="1 2" key="1">
    <citation type="journal article" date="2015" name="Genome Biol. Evol.">
        <title>Comparative Genomics of Listeria Sensu Lato: Genus-Wide Differences in Evolutionary Dynamics and the Progressive Gain of Complex, Potentially Pathogenicity-Related Traits through Lateral Gene Transfer.</title>
        <authorList>
            <person name="Chiara M."/>
            <person name="Caruso M."/>
            <person name="D'Erchia A.M."/>
            <person name="Manzari C."/>
            <person name="Fraccalvieri R."/>
            <person name="Goffredo E."/>
            <person name="Latorre L."/>
            <person name="Miccolupo A."/>
            <person name="Padalino I."/>
            <person name="Santagada G."/>
            <person name="Chiocco D."/>
            <person name="Pesole G."/>
            <person name="Horner D.S."/>
            <person name="Parisi A."/>
        </authorList>
    </citation>
    <scope>NUCLEOTIDE SEQUENCE [LARGE SCALE GENOMIC DNA]</scope>
    <source>
        <strain evidence="1 2">1991</strain>
    </source>
</reference>
<dbReference type="AlphaFoldDB" id="A0A0J8GGN5"/>
<dbReference type="Proteomes" id="UP000052258">
    <property type="component" value="Unassembled WGS sequence"/>
</dbReference>
<sequence length="219" mass="24447">MKKFFYGILLLTIILTGVQTGTESASASSNVQGEIINLEGVDLTKPHVVTKDGTTIDSVTYDEMVAGIAKREGLSIDQVKKRLADGDVKRPLLKASSSTFYKHLTKTIDIGGLWKPKIDIYVKMWAQGSFRQFDKIIDYNLVRSWYGASKQFKGSFKVKFLSKNNIYWCINGDFYDKGTTSSSSSVSLNVGGVGSVNYSVSKAKTKYKYVYKYGHFYAQ</sequence>
<protein>
    <submittedName>
        <fullName evidence="1">Uncharacterized protein</fullName>
    </submittedName>
</protein>
<dbReference type="PATRIC" id="fig|1430899.3.peg.1372"/>